<dbReference type="WBParaSite" id="MBELARI_LOCUS974">
    <property type="protein sequence ID" value="MBELARI_LOCUS974"/>
    <property type="gene ID" value="MBELARI_LOCUS974"/>
</dbReference>
<dbReference type="AlphaFoldDB" id="A0AAF3FUX3"/>
<organism evidence="2 3">
    <name type="scientific">Mesorhabditis belari</name>
    <dbReference type="NCBI Taxonomy" id="2138241"/>
    <lineage>
        <taxon>Eukaryota</taxon>
        <taxon>Metazoa</taxon>
        <taxon>Ecdysozoa</taxon>
        <taxon>Nematoda</taxon>
        <taxon>Chromadorea</taxon>
        <taxon>Rhabditida</taxon>
        <taxon>Rhabditina</taxon>
        <taxon>Rhabditomorpha</taxon>
        <taxon>Rhabditoidea</taxon>
        <taxon>Rhabditidae</taxon>
        <taxon>Mesorhabditinae</taxon>
        <taxon>Mesorhabditis</taxon>
    </lineage>
</organism>
<evidence type="ECO:0000313" key="3">
    <source>
        <dbReference type="WBParaSite" id="MBELARI_LOCUS974"/>
    </source>
</evidence>
<protein>
    <submittedName>
        <fullName evidence="3">Uncharacterized protein</fullName>
    </submittedName>
</protein>
<evidence type="ECO:0000313" key="2">
    <source>
        <dbReference type="Proteomes" id="UP000887575"/>
    </source>
</evidence>
<reference evidence="3" key="1">
    <citation type="submission" date="2024-02" db="UniProtKB">
        <authorList>
            <consortium name="WormBaseParasite"/>
        </authorList>
    </citation>
    <scope>IDENTIFICATION</scope>
</reference>
<keyword evidence="1" id="KW-0732">Signal</keyword>
<sequence length="68" mass="7793">MLQKLLGLLLLTAIVLAKPGDDPRDASEWRRPTETRYSSSSLPALSISCFLIIVVLDLQRHYRFFNFV</sequence>
<feature type="signal peptide" evidence="1">
    <location>
        <begin position="1"/>
        <end position="17"/>
    </location>
</feature>
<keyword evidence="2" id="KW-1185">Reference proteome</keyword>
<evidence type="ECO:0000256" key="1">
    <source>
        <dbReference type="SAM" id="SignalP"/>
    </source>
</evidence>
<feature type="chain" id="PRO_5042112380" evidence="1">
    <location>
        <begin position="18"/>
        <end position="68"/>
    </location>
</feature>
<accession>A0AAF3FUX3</accession>
<dbReference type="Proteomes" id="UP000887575">
    <property type="component" value="Unassembled WGS sequence"/>
</dbReference>
<name>A0AAF3FUX3_9BILA</name>
<proteinExistence type="predicted"/>